<protein>
    <submittedName>
        <fullName evidence="2">Uncharacterized protein</fullName>
    </submittedName>
</protein>
<keyword evidence="1" id="KW-0472">Membrane</keyword>
<evidence type="ECO:0000256" key="1">
    <source>
        <dbReference type="SAM" id="Phobius"/>
    </source>
</evidence>
<gene>
    <name evidence="2" type="ORF">DNK06_13270</name>
</gene>
<reference evidence="2 3" key="1">
    <citation type="submission" date="2018-06" db="EMBL/GenBank/DDBJ databases">
        <title>Three novel Pseudomonas species isolated from symptomatic oak.</title>
        <authorList>
            <person name="Bueno-Gonzalez V."/>
            <person name="Brady C."/>
        </authorList>
    </citation>
    <scope>NUCLEOTIDE SEQUENCE [LARGE SCALE GENOMIC DNA]</scope>
    <source>
        <strain evidence="2 3">P9A</strain>
    </source>
</reference>
<dbReference type="RefSeq" id="WP_131174542.1">
    <property type="nucleotide sequence ID" value="NZ_QJUI01000010.1"/>
</dbReference>
<dbReference type="Proteomes" id="UP000292302">
    <property type="component" value="Unassembled WGS sequence"/>
</dbReference>
<organism evidence="2 3">
    <name type="scientific">Phytopseudomonas daroniae</name>
    <dbReference type="NCBI Taxonomy" id="2487519"/>
    <lineage>
        <taxon>Bacteria</taxon>
        <taxon>Pseudomonadati</taxon>
        <taxon>Pseudomonadota</taxon>
        <taxon>Gammaproteobacteria</taxon>
        <taxon>Pseudomonadales</taxon>
        <taxon>Pseudomonadaceae</taxon>
        <taxon>Phytopseudomonas</taxon>
    </lineage>
</organism>
<name>A0A4Q9QKY7_9GAMM</name>
<keyword evidence="1" id="KW-0812">Transmembrane</keyword>
<dbReference type="AlphaFoldDB" id="A0A4Q9QKY7"/>
<feature type="transmembrane region" description="Helical" evidence="1">
    <location>
        <begin position="20"/>
        <end position="40"/>
    </location>
</feature>
<keyword evidence="1" id="KW-1133">Transmembrane helix</keyword>
<proteinExistence type="predicted"/>
<keyword evidence="3" id="KW-1185">Reference proteome</keyword>
<evidence type="ECO:0000313" key="2">
    <source>
        <dbReference type="EMBL" id="TBU79373.1"/>
    </source>
</evidence>
<comment type="caution">
    <text evidence="2">The sequence shown here is derived from an EMBL/GenBank/DDBJ whole genome shotgun (WGS) entry which is preliminary data.</text>
</comment>
<sequence length="123" mass="13071">MQEPKETPNESTDDQDFPGLNPAIIGWGIAAIVLSILGVTFNNSAMVLGAGFFMKFLAVVVGSVLGLIGALLGDAIRKFAHPDAVFTNGGLFQLIWIKVFWLMGPQLIGLVLGAFLGISLVLR</sequence>
<accession>A0A4Q9QKY7</accession>
<dbReference type="EMBL" id="QJUI01000010">
    <property type="protein sequence ID" value="TBU79373.1"/>
    <property type="molecule type" value="Genomic_DNA"/>
</dbReference>
<feature type="transmembrane region" description="Helical" evidence="1">
    <location>
        <begin position="93"/>
        <end position="122"/>
    </location>
</feature>
<evidence type="ECO:0000313" key="3">
    <source>
        <dbReference type="Proteomes" id="UP000292302"/>
    </source>
</evidence>
<dbReference type="OrthoDB" id="6198573at2"/>
<feature type="transmembrane region" description="Helical" evidence="1">
    <location>
        <begin position="52"/>
        <end position="73"/>
    </location>
</feature>